<dbReference type="Proteomes" id="UP000019364">
    <property type="component" value="Unassembled WGS sequence"/>
</dbReference>
<reference evidence="2 3" key="1">
    <citation type="journal article" date="2014" name="Genome Announc.">
        <title>Draft Genome Sequence of Paenibacillus pini JCM 16418T, Isolated from the Rhizosphere of Pine Tree.</title>
        <authorList>
            <person name="Yuki M."/>
            <person name="Oshima K."/>
            <person name="Suda W."/>
            <person name="Oshida Y."/>
            <person name="Kitamura K."/>
            <person name="Iida Y."/>
            <person name="Hattori M."/>
            <person name="Ohkuma M."/>
        </authorList>
    </citation>
    <scope>NUCLEOTIDE SEQUENCE [LARGE SCALE GENOMIC DNA]</scope>
    <source>
        <strain evidence="2 3">JCM 16418</strain>
    </source>
</reference>
<sequence length="162" mass="18854">MKYTKRLINIVRARFSELDDVQKCHLLNTTFNDLRFDPETIIIPLANNSIRLMHVNDILYIKEPKKGKVFIVTINEEIEFKNSATNLLEYIEKVSPPFRFLNNGLVANLDKATHYNSYLRKVYFHGNKTVDVTGAAMTNIIQKVLGKNRDEHRVTFIGNFEH</sequence>
<dbReference type="GO" id="GO:0003677">
    <property type="term" value="F:DNA binding"/>
    <property type="evidence" value="ECO:0007669"/>
    <property type="project" value="InterPro"/>
</dbReference>
<dbReference type="AlphaFoldDB" id="W7Z8P1"/>
<name>W7Z8P1_9BACL</name>
<dbReference type="RefSeq" id="WP_036653572.1">
    <property type="nucleotide sequence ID" value="NZ_BAVZ01000038.1"/>
</dbReference>
<evidence type="ECO:0000313" key="3">
    <source>
        <dbReference type="Proteomes" id="UP000019364"/>
    </source>
</evidence>
<dbReference type="Gene3D" id="2.40.50.1020">
    <property type="entry name" value="LytTr DNA-binding domain"/>
    <property type="match status" value="1"/>
</dbReference>
<dbReference type="InterPro" id="IPR007492">
    <property type="entry name" value="LytTR_DNA-bd_dom"/>
</dbReference>
<gene>
    <name evidence="2" type="ORF">JCM16418_5026</name>
</gene>
<comment type="caution">
    <text evidence="2">The sequence shown here is derived from an EMBL/GenBank/DDBJ whole genome shotgun (WGS) entry which is preliminary data.</text>
</comment>
<dbReference type="Pfam" id="PF04397">
    <property type="entry name" value="LytTR"/>
    <property type="match status" value="1"/>
</dbReference>
<proteinExistence type="predicted"/>
<organism evidence="2 3">
    <name type="scientific">Paenibacillus pini JCM 16418</name>
    <dbReference type="NCBI Taxonomy" id="1236976"/>
    <lineage>
        <taxon>Bacteria</taxon>
        <taxon>Bacillati</taxon>
        <taxon>Bacillota</taxon>
        <taxon>Bacilli</taxon>
        <taxon>Bacillales</taxon>
        <taxon>Paenibacillaceae</taxon>
        <taxon>Paenibacillus</taxon>
    </lineage>
</organism>
<evidence type="ECO:0000259" key="1">
    <source>
        <dbReference type="Pfam" id="PF04397"/>
    </source>
</evidence>
<feature type="domain" description="HTH LytTR-type" evidence="1">
    <location>
        <begin position="49"/>
        <end position="138"/>
    </location>
</feature>
<protein>
    <recommendedName>
        <fullName evidence="1">HTH LytTR-type domain-containing protein</fullName>
    </recommendedName>
</protein>
<dbReference type="EMBL" id="BAVZ01000038">
    <property type="protein sequence ID" value="GAF10804.1"/>
    <property type="molecule type" value="Genomic_DNA"/>
</dbReference>
<accession>W7Z8P1</accession>
<evidence type="ECO:0000313" key="2">
    <source>
        <dbReference type="EMBL" id="GAF10804.1"/>
    </source>
</evidence>
<dbReference type="STRING" id="1236976.JCM16418_5026"/>
<keyword evidence="3" id="KW-1185">Reference proteome</keyword>